<dbReference type="RefSeq" id="WP_128325463.1">
    <property type="nucleotide sequence ID" value="NZ_QJRG01000048.1"/>
</dbReference>
<comment type="caution">
    <text evidence="3">The sequence shown here is derived from an EMBL/GenBank/DDBJ whole genome shotgun (WGS) entry which is preliminary data.</text>
</comment>
<feature type="chain" id="PRO_5019307962" evidence="1">
    <location>
        <begin position="30"/>
        <end position="519"/>
    </location>
</feature>
<evidence type="ECO:0000259" key="2">
    <source>
        <dbReference type="Pfam" id="PF00884"/>
    </source>
</evidence>
<dbReference type="EMBL" id="QJRG01000048">
    <property type="protein sequence ID" value="RWU18978.1"/>
    <property type="molecule type" value="Genomic_DNA"/>
</dbReference>
<evidence type="ECO:0000313" key="4">
    <source>
        <dbReference type="Proteomes" id="UP000288983"/>
    </source>
</evidence>
<reference evidence="3 4" key="1">
    <citation type="submission" date="2018-06" db="EMBL/GenBank/DDBJ databases">
        <title>Bacteria isolated from soil of Wuhan.</title>
        <authorList>
            <person name="Wei X."/>
            <person name="Chunhua H."/>
        </authorList>
    </citation>
    <scope>NUCLEOTIDE SEQUENCE [LARGE SCALE GENOMIC DNA]</scope>
    <source>
        <strain evidence="4">xwS2</strain>
    </source>
</reference>
<dbReference type="PANTHER" id="PTHR43751:SF2">
    <property type="entry name" value="SULFATASE N-TERMINAL DOMAIN-CONTAINING PROTEIN"/>
    <property type="match status" value="1"/>
</dbReference>
<dbReference type="CDD" id="cd16142">
    <property type="entry name" value="ARS_like"/>
    <property type="match status" value="1"/>
</dbReference>
<evidence type="ECO:0000313" key="3">
    <source>
        <dbReference type="EMBL" id="RWU18978.1"/>
    </source>
</evidence>
<dbReference type="InterPro" id="IPR052701">
    <property type="entry name" value="GAG_Ulvan_Degrading_Sulfatases"/>
</dbReference>
<organism evidence="3 4">
    <name type="scientific">Pseudomonas alkylphenolica</name>
    <dbReference type="NCBI Taxonomy" id="237609"/>
    <lineage>
        <taxon>Bacteria</taxon>
        <taxon>Pseudomonadati</taxon>
        <taxon>Pseudomonadota</taxon>
        <taxon>Gammaproteobacteria</taxon>
        <taxon>Pseudomonadales</taxon>
        <taxon>Pseudomonadaceae</taxon>
        <taxon>Pseudomonas</taxon>
    </lineage>
</organism>
<protein>
    <submittedName>
        <fullName evidence="3">Arylsulfatase</fullName>
    </submittedName>
</protein>
<dbReference type="InterPro" id="IPR017850">
    <property type="entry name" value="Alkaline_phosphatase_core_sf"/>
</dbReference>
<dbReference type="SUPFAM" id="SSF53649">
    <property type="entry name" value="Alkaline phosphatase-like"/>
    <property type="match status" value="1"/>
</dbReference>
<keyword evidence="1" id="KW-0732">Signal</keyword>
<dbReference type="Pfam" id="PF00884">
    <property type="entry name" value="Sulfatase"/>
    <property type="match status" value="1"/>
</dbReference>
<dbReference type="OrthoDB" id="9803751at2"/>
<sequence>MNVATRLLRRCAAAALTLGLASMPTLLLAADKPNILVIFGDDIGITNISHYSHGIMGYQTPNIDRLAQEGTMFTDYYGEQSCTAGRAAFITGQHPVRTGLTKVGVPGAPVGIQKQDPTLAELLKPLGYATGQFGKNHLGDRDEFLPTNHGFDEFFGNLYHLNAEEGPEDPDWTRDPAIDKLIRPRGVIHSLADGKIEDLGALNSKRMETIDEEFLQASMNFIDKAAKADKPFFVWFNSSRMHYYTHLSDKVVGKSGQGFYNDGMVEHDGHVGQLLKQLDDLGIADNTIVLYTTDNGVHFNQWPDAGITPFRGEKNTNWEGGFRVPAIVRWPGHFKAMKVSNDIMSSQDWVPTLMAAAGVPDVKERLLNGYQAGDKSFKVHLDGYNFLPYLTGQAPSGPRKDFYYFSDDGQLLGMRDGDWKVVFAEQRAQRFDVWRDPFVQLRIPKVFNLRRDPYERADTDSNSYNVWWDKKVAVVALPAMIRVQQFLGTFKAFPPRQRPASFTVDQMLEKFMRYQEQGG</sequence>
<evidence type="ECO:0000256" key="1">
    <source>
        <dbReference type="SAM" id="SignalP"/>
    </source>
</evidence>
<dbReference type="PANTHER" id="PTHR43751">
    <property type="entry name" value="SULFATASE"/>
    <property type="match status" value="1"/>
</dbReference>
<gene>
    <name evidence="3" type="ORF">DM813_21910</name>
</gene>
<dbReference type="Gene3D" id="3.40.720.10">
    <property type="entry name" value="Alkaline Phosphatase, subunit A"/>
    <property type="match status" value="1"/>
</dbReference>
<dbReference type="InterPro" id="IPR000917">
    <property type="entry name" value="Sulfatase_N"/>
</dbReference>
<dbReference type="Gene3D" id="3.30.1120.10">
    <property type="match status" value="1"/>
</dbReference>
<feature type="signal peptide" evidence="1">
    <location>
        <begin position="1"/>
        <end position="29"/>
    </location>
</feature>
<proteinExistence type="predicted"/>
<name>A0A443ZJD5_9PSED</name>
<dbReference type="AlphaFoldDB" id="A0A443ZJD5"/>
<dbReference type="STRING" id="237609.PSAKL28_25550"/>
<feature type="domain" description="Sulfatase N-terminal" evidence="2">
    <location>
        <begin position="33"/>
        <end position="359"/>
    </location>
</feature>
<accession>A0A443ZJD5</accession>
<dbReference type="Proteomes" id="UP000288983">
    <property type="component" value="Unassembled WGS sequence"/>
</dbReference>